<name>A0A2P8E2L3_9ACTN</name>
<feature type="transmembrane region" description="Helical" evidence="5">
    <location>
        <begin position="266"/>
        <end position="284"/>
    </location>
</feature>
<reference evidence="7 8" key="1">
    <citation type="submission" date="2018-03" db="EMBL/GenBank/DDBJ databases">
        <title>Genomic Encyclopedia of Archaeal and Bacterial Type Strains, Phase II (KMG-II): from individual species to whole genera.</title>
        <authorList>
            <person name="Goeker M."/>
        </authorList>
    </citation>
    <scope>NUCLEOTIDE SEQUENCE [LARGE SCALE GENOMIC DNA]</scope>
    <source>
        <strain evidence="7 8">DSM 45211</strain>
    </source>
</reference>
<evidence type="ECO:0000256" key="2">
    <source>
        <dbReference type="ARBA" id="ARBA00022692"/>
    </source>
</evidence>
<dbReference type="EMBL" id="PYGE01000007">
    <property type="protein sequence ID" value="PSL03718.1"/>
    <property type="molecule type" value="Genomic_DNA"/>
</dbReference>
<protein>
    <submittedName>
        <fullName evidence="7">ABC-2 type transport system permease protein</fullName>
    </submittedName>
</protein>
<dbReference type="Pfam" id="PF12698">
    <property type="entry name" value="ABC2_membrane_3"/>
    <property type="match status" value="1"/>
</dbReference>
<feature type="domain" description="ABC-2 type transporter transmembrane" evidence="6">
    <location>
        <begin position="27"/>
        <end position="370"/>
    </location>
</feature>
<evidence type="ECO:0000259" key="6">
    <source>
        <dbReference type="Pfam" id="PF12698"/>
    </source>
</evidence>
<dbReference type="AlphaFoldDB" id="A0A2P8E2L3"/>
<feature type="transmembrane region" description="Helical" evidence="5">
    <location>
        <begin position="322"/>
        <end position="339"/>
    </location>
</feature>
<sequence>MSRALTFRAAATLVARREFGQRLRDRSFFISTAVTVGIIAVVALFPRFTDVGEDSFDVGLLGGDQALRSAVQQQADVAGVEVEFGDVADAEQARGAVTDGDLDAYVDGDSVYVERDLDDSLRAVLQNAYSQVQGSAALSEAGIDPEEVTAALNGATLGTVTLDPEAEERNTRGVVAFFGSMVLFGQLMGYSMWVAMGVVEEKSSRVVEVMLAAIPARALLAGKIVGIGLLGLVQLMVIGALGLALAGGLGMVTLTASMLTPVLLSLGWFVLGYAAYSCLSAAAAARISRQEELQNVTTPVTMLTMISYFASFLAFMSPDSPLVGVVSVLPPFSALVMPIRMARGDAAGWEVGLALGSMLLLIVLLVALAARIYEGAVLRMGAKVSWREALTPDRGTSTPAGK</sequence>
<dbReference type="GO" id="GO:0140359">
    <property type="term" value="F:ABC-type transporter activity"/>
    <property type="evidence" value="ECO:0007669"/>
    <property type="project" value="InterPro"/>
</dbReference>
<dbReference type="OrthoDB" id="3268959at2"/>
<comment type="caution">
    <text evidence="7">The sequence shown here is derived from an EMBL/GenBank/DDBJ whole genome shotgun (WGS) entry which is preliminary data.</text>
</comment>
<evidence type="ECO:0000256" key="3">
    <source>
        <dbReference type="ARBA" id="ARBA00022989"/>
    </source>
</evidence>
<feature type="transmembrane region" description="Helical" evidence="5">
    <location>
        <begin position="220"/>
        <end position="246"/>
    </location>
</feature>
<organism evidence="7 8">
    <name type="scientific">Haloactinopolyspora alba</name>
    <dbReference type="NCBI Taxonomy" id="648780"/>
    <lineage>
        <taxon>Bacteria</taxon>
        <taxon>Bacillati</taxon>
        <taxon>Actinomycetota</taxon>
        <taxon>Actinomycetes</taxon>
        <taxon>Jiangellales</taxon>
        <taxon>Jiangellaceae</taxon>
        <taxon>Haloactinopolyspora</taxon>
    </lineage>
</organism>
<feature type="transmembrane region" description="Helical" evidence="5">
    <location>
        <begin position="296"/>
        <end position="316"/>
    </location>
</feature>
<keyword evidence="2 5" id="KW-0812">Transmembrane</keyword>
<dbReference type="RefSeq" id="WP_106537456.1">
    <property type="nucleotide sequence ID" value="NZ_PYGE01000007.1"/>
</dbReference>
<evidence type="ECO:0000256" key="5">
    <source>
        <dbReference type="SAM" id="Phobius"/>
    </source>
</evidence>
<evidence type="ECO:0000256" key="1">
    <source>
        <dbReference type="ARBA" id="ARBA00004141"/>
    </source>
</evidence>
<dbReference type="GO" id="GO:0016020">
    <property type="term" value="C:membrane"/>
    <property type="evidence" value="ECO:0007669"/>
    <property type="project" value="UniProtKB-SubCell"/>
</dbReference>
<dbReference type="InterPro" id="IPR013525">
    <property type="entry name" value="ABC2_TM"/>
</dbReference>
<feature type="transmembrane region" description="Helical" evidence="5">
    <location>
        <begin position="351"/>
        <end position="373"/>
    </location>
</feature>
<proteinExistence type="predicted"/>
<evidence type="ECO:0000256" key="4">
    <source>
        <dbReference type="ARBA" id="ARBA00023136"/>
    </source>
</evidence>
<accession>A0A2P8E2L3</accession>
<keyword evidence="3 5" id="KW-1133">Transmembrane helix</keyword>
<evidence type="ECO:0000313" key="8">
    <source>
        <dbReference type="Proteomes" id="UP000243528"/>
    </source>
</evidence>
<keyword evidence="8" id="KW-1185">Reference proteome</keyword>
<feature type="transmembrane region" description="Helical" evidence="5">
    <location>
        <begin position="174"/>
        <end position="199"/>
    </location>
</feature>
<keyword evidence="4 5" id="KW-0472">Membrane</keyword>
<dbReference type="PANTHER" id="PTHR43471:SF3">
    <property type="entry name" value="ABC TRANSPORTER PERMEASE PROTEIN NATB"/>
    <property type="match status" value="1"/>
</dbReference>
<feature type="transmembrane region" description="Helical" evidence="5">
    <location>
        <begin position="27"/>
        <end position="45"/>
    </location>
</feature>
<evidence type="ECO:0000313" key="7">
    <source>
        <dbReference type="EMBL" id="PSL03718.1"/>
    </source>
</evidence>
<comment type="subcellular location">
    <subcellularLocation>
        <location evidence="1">Membrane</location>
        <topology evidence="1">Multi-pass membrane protein</topology>
    </subcellularLocation>
</comment>
<gene>
    <name evidence="7" type="ORF">CLV30_107199</name>
</gene>
<dbReference type="Proteomes" id="UP000243528">
    <property type="component" value="Unassembled WGS sequence"/>
</dbReference>
<dbReference type="PANTHER" id="PTHR43471">
    <property type="entry name" value="ABC TRANSPORTER PERMEASE"/>
    <property type="match status" value="1"/>
</dbReference>